<evidence type="ECO:0000313" key="3">
    <source>
        <dbReference type="Proteomes" id="UP000587527"/>
    </source>
</evidence>
<dbReference type="Proteomes" id="UP000587527">
    <property type="component" value="Unassembled WGS sequence"/>
</dbReference>
<dbReference type="RefSeq" id="WP_184835240.1">
    <property type="nucleotide sequence ID" value="NZ_JACHMN010000002.1"/>
</dbReference>
<organism evidence="2 3">
    <name type="scientific">Allocatelliglobosispora scoriae</name>
    <dbReference type="NCBI Taxonomy" id="643052"/>
    <lineage>
        <taxon>Bacteria</taxon>
        <taxon>Bacillati</taxon>
        <taxon>Actinomycetota</taxon>
        <taxon>Actinomycetes</taxon>
        <taxon>Micromonosporales</taxon>
        <taxon>Micromonosporaceae</taxon>
        <taxon>Allocatelliglobosispora</taxon>
    </lineage>
</organism>
<dbReference type="Pfam" id="PF13649">
    <property type="entry name" value="Methyltransf_25"/>
    <property type="match status" value="1"/>
</dbReference>
<dbReference type="Gene3D" id="3.40.50.150">
    <property type="entry name" value="Vaccinia Virus protein VP39"/>
    <property type="match status" value="1"/>
</dbReference>
<dbReference type="GO" id="GO:0008168">
    <property type="term" value="F:methyltransferase activity"/>
    <property type="evidence" value="ECO:0007669"/>
    <property type="project" value="UniProtKB-KW"/>
</dbReference>
<dbReference type="GO" id="GO:0032259">
    <property type="term" value="P:methylation"/>
    <property type="evidence" value="ECO:0007669"/>
    <property type="project" value="UniProtKB-KW"/>
</dbReference>
<accession>A0A841BP17</accession>
<keyword evidence="2" id="KW-0489">Methyltransferase</keyword>
<proteinExistence type="predicted"/>
<reference evidence="2 3" key="1">
    <citation type="submission" date="2020-08" db="EMBL/GenBank/DDBJ databases">
        <title>Sequencing the genomes of 1000 actinobacteria strains.</title>
        <authorList>
            <person name="Klenk H.-P."/>
        </authorList>
    </citation>
    <scope>NUCLEOTIDE SEQUENCE [LARGE SCALE GENOMIC DNA]</scope>
    <source>
        <strain evidence="2 3">DSM 45362</strain>
    </source>
</reference>
<keyword evidence="2" id="KW-0808">Transferase</keyword>
<protein>
    <submittedName>
        <fullName evidence="2">SAM-dependent methyltransferase</fullName>
    </submittedName>
</protein>
<dbReference type="InterPro" id="IPR041698">
    <property type="entry name" value="Methyltransf_25"/>
</dbReference>
<sequence length="268" mass="28330">MSANTGALRAGPSTGRATVIGDVFGQVVAVCHARGGLPGHAFEVSERDDGHQSSIDAAVYFADLAATTPALRTVLAHADGRVLDVGCAAGSRARWLQRRGMDVVGLEESPGAAAVARNRGVAVVEGSLQDPPAGLGRFDTFLLLGGGLSRLGNPEQARRMLAALAWHARPGAQILGDCAEPVPSGSADRAPGRVRVRLRDGAVVSEWHDRWLLTPDELLGVLDGTGWRLADLWPNDSGYAVRLRRRPPRAEVLAPTAPVPVAMTRWRI</sequence>
<dbReference type="AlphaFoldDB" id="A0A841BP17"/>
<evidence type="ECO:0000259" key="1">
    <source>
        <dbReference type="Pfam" id="PF13649"/>
    </source>
</evidence>
<dbReference type="EMBL" id="JACHMN010000002">
    <property type="protein sequence ID" value="MBB5868939.1"/>
    <property type="molecule type" value="Genomic_DNA"/>
</dbReference>
<dbReference type="InterPro" id="IPR029063">
    <property type="entry name" value="SAM-dependent_MTases_sf"/>
</dbReference>
<comment type="caution">
    <text evidence="2">The sequence shown here is derived from an EMBL/GenBank/DDBJ whole genome shotgun (WGS) entry which is preliminary data.</text>
</comment>
<feature type="domain" description="Methyltransferase" evidence="1">
    <location>
        <begin position="82"/>
        <end position="171"/>
    </location>
</feature>
<name>A0A841BP17_9ACTN</name>
<evidence type="ECO:0000313" key="2">
    <source>
        <dbReference type="EMBL" id="MBB5868939.1"/>
    </source>
</evidence>
<gene>
    <name evidence="2" type="ORF">F4553_002318</name>
</gene>
<keyword evidence="3" id="KW-1185">Reference proteome</keyword>
<dbReference type="SUPFAM" id="SSF53335">
    <property type="entry name" value="S-adenosyl-L-methionine-dependent methyltransferases"/>
    <property type="match status" value="1"/>
</dbReference>